<dbReference type="Pfam" id="PF00691">
    <property type="entry name" value="OmpA"/>
    <property type="match status" value="1"/>
</dbReference>
<dbReference type="InterPro" id="IPR050330">
    <property type="entry name" value="Bact_OuterMem_StrucFunc"/>
</dbReference>
<dbReference type="RefSeq" id="WP_332291622.1">
    <property type="nucleotide sequence ID" value="NZ_JAZIBG010000037.1"/>
</dbReference>
<dbReference type="Gene3D" id="3.30.1330.60">
    <property type="entry name" value="OmpA-like domain"/>
    <property type="match status" value="1"/>
</dbReference>
<comment type="caution">
    <text evidence="7">The sequence shown here is derived from an EMBL/GenBank/DDBJ whole genome shotgun (WGS) entry which is preliminary data.</text>
</comment>
<feature type="signal peptide" evidence="5">
    <location>
        <begin position="1"/>
        <end position="27"/>
    </location>
</feature>
<dbReference type="SUPFAM" id="SSF103088">
    <property type="entry name" value="OmpA-like"/>
    <property type="match status" value="1"/>
</dbReference>
<feature type="domain" description="OmpA-like" evidence="6">
    <location>
        <begin position="96"/>
        <end position="210"/>
    </location>
</feature>
<name>A0AAW9QH69_9BURK</name>
<evidence type="ECO:0000256" key="1">
    <source>
        <dbReference type="ARBA" id="ARBA00004442"/>
    </source>
</evidence>
<dbReference type="AlphaFoldDB" id="A0AAW9QH69"/>
<dbReference type="InterPro" id="IPR006665">
    <property type="entry name" value="OmpA-like"/>
</dbReference>
<dbReference type="PRINTS" id="PR01021">
    <property type="entry name" value="OMPADOMAIN"/>
</dbReference>
<evidence type="ECO:0000259" key="6">
    <source>
        <dbReference type="PROSITE" id="PS51123"/>
    </source>
</evidence>
<keyword evidence="2 4" id="KW-0472">Membrane</keyword>
<reference evidence="7 8" key="1">
    <citation type="submission" date="2024-02" db="EMBL/GenBank/DDBJ databases">
        <title>Genome sequence of Aquincola sp. MAHUQ-54.</title>
        <authorList>
            <person name="Huq M.A."/>
        </authorList>
    </citation>
    <scope>NUCLEOTIDE SEQUENCE [LARGE SCALE GENOMIC DNA]</scope>
    <source>
        <strain evidence="7 8">MAHUQ-54</strain>
    </source>
</reference>
<evidence type="ECO:0000313" key="8">
    <source>
        <dbReference type="Proteomes" id="UP001336250"/>
    </source>
</evidence>
<evidence type="ECO:0000256" key="5">
    <source>
        <dbReference type="SAM" id="SignalP"/>
    </source>
</evidence>
<keyword evidence="3" id="KW-0998">Cell outer membrane</keyword>
<keyword evidence="8" id="KW-1185">Reference proteome</keyword>
<dbReference type="InterPro" id="IPR006664">
    <property type="entry name" value="OMP_bac"/>
</dbReference>
<organism evidence="7 8">
    <name type="scientific">Aquincola agrisoli</name>
    <dbReference type="NCBI Taxonomy" id="3119538"/>
    <lineage>
        <taxon>Bacteria</taxon>
        <taxon>Pseudomonadati</taxon>
        <taxon>Pseudomonadota</taxon>
        <taxon>Betaproteobacteria</taxon>
        <taxon>Burkholderiales</taxon>
        <taxon>Sphaerotilaceae</taxon>
        <taxon>Aquincola</taxon>
    </lineage>
</organism>
<dbReference type="PANTHER" id="PTHR30329:SF21">
    <property type="entry name" value="LIPOPROTEIN YIAD-RELATED"/>
    <property type="match status" value="1"/>
</dbReference>
<evidence type="ECO:0000256" key="4">
    <source>
        <dbReference type="PROSITE-ProRule" id="PRU00473"/>
    </source>
</evidence>
<evidence type="ECO:0000256" key="3">
    <source>
        <dbReference type="ARBA" id="ARBA00023237"/>
    </source>
</evidence>
<dbReference type="PROSITE" id="PS51257">
    <property type="entry name" value="PROKAR_LIPOPROTEIN"/>
    <property type="match status" value="1"/>
</dbReference>
<proteinExistence type="predicted"/>
<dbReference type="PROSITE" id="PS51123">
    <property type="entry name" value="OMPA_2"/>
    <property type="match status" value="1"/>
</dbReference>
<evidence type="ECO:0000256" key="2">
    <source>
        <dbReference type="ARBA" id="ARBA00023136"/>
    </source>
</evidence>
<evidence type="ECO:0000313" key="7">
    <source>
        <dbReference type="EMBL" id="MEF7616177.1"/>
    </source>
</evidence>
<dbReference type="Proteomes" id="UP001336250">
    <property type="component" value="Unassembled WGS sequence"/>
</dbReference>
<keyword evidence="5" id="KW-0732">Signal</keyword>
<dbReference type="PANTHER" id="PTHR30329">
    <property type="entry name" value="STATOR ELEMENT OF FLAGELLAR MOTOR COMPLEX"/>
    <property type="match status" value="1"/>
</dbReference>
<dbReference type="CDD" id="cd07185">
    <property type="entry name" value="OmpA_C-like"/>
    <property type="match status" value="1"/>
</dbReference>
<gene>
    <name evidence="7" type="ORF">V4F39_19840</name>
</gene>
<comment type="subcellular location">
    <subcellularLocation>
        <location evidence="1">Cell outer membrane</location>
    </subcellularLocation>
</comment>
<dbReference type="EMBL" id="JAZIBG010000037">
    <property type="protein sequence ID" value="MEF7616177.1"/>
    <property type="molecule type" value="Genomic_DNA"/>
</dbReference>
<dbReference type="InterPro" id="IPR036737">
    <property type="entry name" value="OmpA-like_sf"/>
</dbReference>
<sequence>MPVPRSATSRLAAAFLAAALAAGCATPAPPRPRTTVVLMPDEDGRVGAVTVSTAAGSREVDTAWAATTAELGASAPAAAAPLDGAALEAAHGPLLGAQPTPPRSFTLYFRNDRAVLTDASKARLPELLAAARARKPTEITVFGHADATGSRERNLKLSAERAQAVAQWLRESDPSLDEIAVQYFGDSEPAVGAGERKAEPLNRRAEVLIL</sequence>
<dbReference type="GO" id="GO:0009279">
    <property type="term" value="C:cell outer membrane"/>
    <property type="evidence" value="ECO:0007669"/>
    <property type="project" value="UniProtKB-SubCell"/>
</dbReference>
<feature type="chain" id="PRO_5043690282" evidence="5">
    <location>
        <begin position="28"/>
        <end position="210"/>
    </location>
</feature>
<accession>A0AAW9QH69</accession>
<protein>
    <submittedName>
        <fullName evidence="7">OmpA family protein</fullName>
    </submittedName>
</protein>